<dbReference type="EMBL" id="BPLQ01005173">
    <property type="protein sequence ID" value="GIY13090.1"/>
    <property type="molecule type" value="Genomic_DNA"/>
</dbReference>
<evidence type="ECO:0000313" key="1">
    <source>
        <dbReference type="EMBL" id="GIY13090.1"/>
    </source>
</evidence>
<name>A0AAV4QV25_9ARAC</name>
<keyword evidence="2" id="KW-1185">Reference proteome</keyword>
<proteinExistence type="predicted"/>
<protein>
    <submittedName>
        <fullName evidence="1">Uncharacterized protein</fullName>
    </submittedName>
</protein>
<sequence length="275" mass="32111">MRNRAKLAWKASTDKKEILCCNPRRQTALLLWPSLPFWTYQTVVYLRIFPVLEEKNGSVDSYPHKNLLSEILFYKGRSGFNERRCYRLYLRRKCLRRDFHIMDVQDFLERGISHNISCTFLEIGNKSKSWKEISSSESLTETFLFAVASKKLTVKKKARNSGPKTTAKEFRKIEKFTVRTKLPANRRRSTLRRLKFKFPKCTLKDDQVSTKEDVIVYIREENFSGEIFILRMCKTFLNVAFLTIAPALSWKLKGVLASRFAGGKGKRCTSCKSVF</sequence>
<feature type="non-terminal residue" evidence="1">
    <location>
        <position position="275"/>
    </location>
</feature>
<comment type="caution">
    <text evidence="1">The sequence shown here is derived from an EMBL/GenBank/DDBJ whole genome shotgun (WGS) entry which is preliminary data.</text>
</comment>
<evidence type="ECO:0000313" key="2">
    <source>
        <dbReference type="Proteomes" id="UP001054837"/>
    </source>
</evidence>
<dbReference type="AlphaFoldDB" id="A0AAV4QV25"/>
<gene>
    <name evidence="1" type="ORF">CDAR_582091</name>
</gene>
<dbReference type="Proteomes" id="UP001054837">
    <property type="component" value="Unassembled WGS sequence"/>
</dbReference>
<reference evidence="1 2" key="1">
    <citation type="submission" date="2021-06" db="EMBL/GenBank/DDBJ databases">
        <title>Caerostris darwini draft genome.</title>
        <authorList>
            <person name="Kono N."/>
            <person name="Arakawa K."/>
        </authorList>
    </citation>
    <scope>NUCLEOTIDE SEQUENCE [LARGE SCALE GENOMIC DNA]</scope>
</reference>
<organism evidence="1 2">
    <name type="scientific">Caerostris darwini</name>
    <dbReference type="NCBI Taxonomy" id="1538125"/>
    <lineage>
        <taxon>Eukaryota</taxon>
        <taxon>Metazoa</taxon>
        <taxon>Ecdysozoa</taxon>
        <taxon>Arthropoda</taxon>
        <taxon>Chelicerata</taxon>
        <taxon>Arachnida</taxon>
        <taxon>Araneae</taxon>
        <taxon>Araneomorphae</taxon>
        <taxon>Entelegynae</taxon>
        <taxon>Araneoidea</taxon>
        <taxon>Araneidae</taxon>
        <taxon>Caerostris</taxon>
    </lineage>
</organism>
<accession>A0AAV4QV25</accession>